<dbReference type="InterPro" id="IPR027798">
    <property type="entry name" value="Ub_Mut7C"/>
</dbReference>
<dbReference type="EMBL" id="CP003642">
    <property type="protein sequence ID" value="AFZ27523.1"/>
    <property type="molecule type" value="Genomic_DNA"/>
</dbReference>
<accession>K9X4W5</accession>
<proteinExistence type="predicted"/>
<organism evidence="3 4">
    <name type="scientific">Cylindrospermum stagnale PCC 7417</name>
    <dbReference type="NCBI Taxonomy" id="56107"/>
    <lineage>
        <taxon>Bacteria</taxon>
        <taxon>Bacillati</taxon>
        <taxon>Cyanobacteriota</taxon>
        <taxon>Cyanophyceae</taxon>
        <taxon>Nostocales</taxon>
        <taxon>Nostocaceae</taxon>
        <taxon>Cylindrospermum</taxon>
    </lineage>
</organism>
<dbReference type="PATRIC" id="fig|56107.3.peg.6066"/>
<dbReference type="Proteomes" id="UP000010475">
    <property type="component" value="Chromosome"/>
</dbReference>
<dbReference type="Pfam" id="PF01927">
    <property type="entry name" value="Mut7-C"/>
    <property type="match status" value="1"/>
</dbReference>
<dbReference type="AlphaFoldDB" id="K9X4W5"/>
<evidence type="ECO:0000313" key="4">
    <source>
        <dbReference type="Proteomes" id="UP000010475"/>
    </source>
</evidence>
<feature type="domain" description="Mut7-C RNAse" evidence="1">
    <location>
        <begin position="101"/>
        <end position="243"/>
    </location>
</feature>
<gene>
    <name evidence="3" type="ORF">Cylst_5512</name>
</gene>
<dbReference type="KEGG" id="csg:Cylst_5512"/>
<dbReference type="PANTHER" id="PTHR39081">
    <property type="entry name" value="MUT7-C DOMAIN-CONTAINING PROTEIN"/>
    <property type="match status" value="1"/>
</dbReference>
<dbReference type="PANTHER" id="PTHR39081:SF1">
    <property type="entry name" value="MUT7-C RNASE DOMAIN-CONTAINING PROTEIN"/>
    <property type="match status" value="1"/>
</dbReference>
<dbReference type="Pfam" id="PF14451">
    <property type="entry name" value="Ub-Mut7C"/>
    <property type="match status" value="1"/>
</dbReference>
<evidence type="ECO:0000259" key="1">
    <source>
        <dbReference type="Pfam" id="PF01927"/>
    </source>
</evidence>
<dbReference type="eggNOG" id="COG1656">
    <property type="taxonomic scope" value="Bacteria"/>
</dbReference>
<dbReference type="InterPro" id="IPR016155">
    <property type="entry name" value="Mopterin_synth/thiamin_S_b"/>
</dbReference>
<evidence type="ECO:0008006" key="5">
    <source>
        <dbReference type="Google" id="ProtNLM"/>
    </source>
</evidence>
<dbReference type="InterPro" id="IPR002782">
    <property type="entry name" value="Mut7-C_RNAse_dom"/>
</dbReference>
<sequence length="252" mass="29369">MMNTMAVAFFYFYAELNDFLPRHKKQVRISHSFAERASIKDMIEALGVPHPEVDCIKVNGEYVNFSYIVQDKDTIHVYPISAIAVTTQIISVRPKALSVIRFVLDIHLGKLATSLRLLGFDTLYRNDYEDEELAQISSREERILLTRDKGLLMRSLVVHGYYVRNTQPQEQIVEVLRRFDLFKKLSPFQRCLRCNGLLEAVAKESVIDQLPETVQLQTHEFHRCQDCAQIYWKGSHYERLQQFIEAIIKQGE</sequence>
<feature type="domain" description="Ubiquitin Mut7-C" evidence="2">
    <location>
        <begin position="5"/>
        <end position="81"/>
    </location>
</feature>
<evidence type="ECO:0000313" key="3">
    <source>
        <dbReference type="EMBL" id="AFZ27523.1"/>
    </source>
</evidence>
<name>K9X4W5_9NOST</name>
<protein>
    <recommendedName>
        <fullName evidence="5">Twitching motility protein PilT</fullName>
    </recommendedName>
</protein>
<dbReference type="SUPFAM" id="SSF54285">
    <property type="entry name" value="MoaD/ThiS"/>
    <property type="match status" value="1"/>
</dbReference>
<keyword evidence="4" id="KW-1185">Reference proteome</keyword>
<dbReference type="HOGENOM" id="CLU_074576_0_0_3"/>
<evidence type="ECO:0000259" key="2">
    <source>
        <dbReference type="Pfam" id="PF14451"/>
    </source>
</evidence>
<reference evidence="3 4" key="1">
    <citation type="submission" date="2012-06" db="EMBL/GenBank/DDBJ databases">
        <title>Finished chromosome of genome of Cylindrospermum stagnale PCC 7417.</title>
        <authorList>
            <consortium name="US DOE Joint Genome Institute"/>
            <person name="Gugger M."/>
            <person name="Coursin T."/>
            <person name="Rippka R."/>
            <person name="Tandeau De Marsac N."/>
            <person name="Huntemann M."/>
            <person name="Wei C.-L."/>
            <person name="Han J."/>
            <person name="Detter J.C."/>
            <person name="Han C."/>
            <person name="Tapia R."/>
            <person name="Chen A."/>
            <person name="Kyrpides N."/>
            <person name="Mavromatis K."/>
            <person name="Markowitz V."/>
            <person name="Szeto E."/>
            <person name="Ivanova N."/>
            <person name="Pagani I."/>
            <person name="Pati A."/>
            <person name="Goodwin L."/>
            <person name="Nordberg H.P."/>
            <person name="Cantor M.N."/>
            <person name="Hua S.X."/>
            <person name="Woyke T."/>
            <person name="Kerfeld C.A."/>
        </authorList>
    </citation>
    <scope>NUCLEOTIDE SEQUENCE [LARGE SCALE GENOMIC DNA]</scope>
    <source>
        <strain evidence="3 4">PCC 7417</strain>
    </source>
</reference>